<dbReference type="PANTHER" id="PTHR45138">
    <property type="entry name" value="REGULATORY COMPONENTS OF SENSORY TRANSDUCTION SYSTEM"/>
    <property type="match status" value="1"/>
</dbReference>
<dbReference type="Gene3D" id="3.30.70.270">
    <property type="match status" value="1"/>
</dbReference>
<dbReference type="SUPFAM" id="SSF55073">
    <property type="entry name" value="Nucleotide cyclase"/>
    <property type="match status" value="1"/>
</dbReference>
<dbReference type="GO" id="GO:0005886">
    <property type="term" value="C:plasma membrane"/>
    <property type="evidence" value="ECO:0007669"/>
    <property type="project" value="TreeGrafter"/>
</dbReference>
<dbReference type="CDD" id="cd01949">
    <property type="entry name" value="GGDEF"/>
    <property type="match status" value="1"/>
</dbReference>
<dbReference type="GO" id="GO:0043709">
    <property type="term" value="P:cell adhesion involved in single-species biofilm formation"/>
    <property type="evidence" value="ECO:0007669"/>
    <property type="project" value="TreeGrafter"/>
</dbReference>
<keyword evidence="1" id="KW-0812">Transmembrane</keyword>
<dbReference type="Proteomes" id="UP000269097">
    <property type="component" value="Chromosome"/>
</dbReference>
<dbReference type="PANTHER" id="PTHR45138:SF9">
    <property type="entry name" value="DIGUANYLATE CYCLASE DGCM-RELATED"/>
    <property type="match status" value="1"/>
</dbReference>
<evidence type="ECO:0000313" key="4">
    <source>
        <dbReference type="Proteomes" id="UP000269097"/>
    </source>
</evidence>
<keyword evidence="4" id="KW-1185">Reference proteome</keyword>
<dbReference type="GO" id="GO:1902201">
    <property type="term" value="P:negative regulation of bacterial-type flagellum-dependent cell motility"/>
    <property type="evidence" value="ECO:0007669"/>
    <property type="project" value="TreeGrafter"/>
</dbReference>
<evidence type="ECO:0000313" key="3">
    <source>
        <dbReference type="EMBL" id="AYQ71263.1"/>
    </source>
</evidence>
<feature type="domain" description="GGDEF" evidence="2">
    <location>
        <begin position="96"/>
        <end position="226"/>
    </location>
</feature>
<evidence type="ECO:0000256" key="1">
    <source>
        <dbReference type="SAM" id="Phobius"/>
    </source>
</evidence>
<proteinExistence type="predicted"/>
<dbReference type="PROSITE" id="PS50887">
    <property type="entry name" value="GGDEF"/>
    <property type="match status" value="1"/>
</dbReference>
<reference evidence="3 4" key="1">
    <citation type="submission" date="2018-10" db="EMBL/GenBank/DDBJ databases">
        <title>Genome Sequence of Cohnella sp.</title>
        <authorList>
            <person name="Srinivasan S."/>
            <person name="Kim M.K."/>
        </authorList>
    </citation>
    <scope>NUCLEOTIDE SEQUENCE [LARGE SCALE GENOMIC DNA]</scope>
    <source>
        <strain evidence="3 4">18JY8-7</strain>
    </source>
</reference>
<dbReference type="AlphaFoldDB" id="A0A3G3JSS1"/>
<protein>
    <submittedName>
        <fullName evidence="3">GGDEF domain-containing protein</fullName>
    </submittedName>
</protein>
<dbReference type="InterPro" id="IPR050469">
    <property type="entry name" value="Diguanylate_Cyclase"/>
</dbReference>
<dbReference type="InterPro" id="IPR029787">
    <property type="entry name" value="Nucleotide_cyclase"/>
</dbReference>
<organism evidence="3 4">
    <name type="scientific">Cohnella candidum</name>
    <dbReference type="NCBI Taxonomy" id="2674991"/>
    <lineage>
        <taxon>Bacteria</taxon>
        <taxon>Bacillati</taxon>
        <taxon>Bacillota</taxon>
        <taxon>Bacilli</taxon>
        <taxon>Bacillales</taxon>
        <taxon>Paenibacillaceae</taxon>
        <taxon>Cohnella</taxon>
    </lineage>
</organism>
<keyword evidence="1" id="KW-0472">Membrane</keyword>
<dbReference type="InterPro" id="IPR000160">
    <property type="entry name" value="GGDEF_dom"/>
</dbReference>
<dbReference type="EMBL" id="CP033433">
    <property type="protein sequence ID" value="AYQ71263.1"/>
    <property type="molecule type" value="Genomic_DNA"/>
</dbReference>
<dbReference type="RefSeq" id="WP_123039327.1">
    <property type="nucleotide sequence ID" value="NZ_CP033433.1"/>
</dbReference>
<keyword evidence="1" id="KW-1133">Transmembrane helix</keyword>
<dbReference type="KEGG" id="coh:EAV92_00765"/>
<accession>A0A3G3JSS1</accession>
<dbReference type="GO" id="GO:0052621">
    <property type="term" value="F:diguanylate cyclase activity"/>
    <property type="evidence" value="ECO:0007669"/>
    <property type="project" value="TreeGrafter"/>
</dbReference>
<dbReference type="SMART" id="SM00267">
    <property type="entry name" value="GGDEF"/>
    <property type="match status" value="1"/>
</dbReference>
<dbReference type="NCBIfam" id="TIGR00254">
    <property type="entry name" value="GGDEF"/>
    <property type="match status" value="1"/>
</dbReference>
<name>A0A3G3JSS1_9BACL</name>
<dbReference type="Pfam" id="PF00990">
    <property type="entry name" value="GGDEF"/>
    <property type="match status" value="1"/>
</dbReference>
<dbReference type="InterPro" id="IPR043128">
    <property type="entry name" value="Rev_trsase/Diguanyl_cyclase"/>
</dbReference>
<evidence type="ECO:0000259" key="2">
    <source>
        <dbReference type="PROSITE" id="PS50887"/>
    </source>
</evidence>
<feature type="transmembrane region" description="Helical" evidence="1">
    <location>
        <begin position="38"/>
        <end position="57"/>
    </location>
</feature>
<sequence length="227" mass="24837">MRRLGLSLGIGLSIAFSAAVTAVHLAWGSGPDQAVTAAWIGLAFLAITVPLGCFFGVQYDKLRGWAERDTLTGACTRRFLQTGYPRLVAQADRRRKRMSVLLVDVNDFKAVNDTLGHAKGDELLRKLACGLMNASRHGEIVGRWGGDEFLLLCPYGDRSALEALNRAISEQIAGISAQWNRPLSVSVGTAVYPDDGRVLDELVQAADRGMYADKHRRKEVVQQRLKA</sequence>
<gene>
    <name evidence="3" type="ORF">EAV92_00765</name>
</gene>